<dbReference type="KEGG" id="aot:AcetOri_orf00300p"/>
<evidence type="ECO:0000313" key="2">
    <source>
        <dbReference type="Proteomes" id="UP000270034"/>
    </source>
</evidence>
<evidence type="ECO:0000313" key="1">
    <source>
        <dbReference type="EMBL" id="BBC81903.1"/>
    </source>
</evidence>
<reference evidence="1 2" key="1">
    <citation type="submission" date="2018-02" db="EMBL/GenBank/DDBJ databases">
        <title>Acetobacter orientalis genome.</title>
        <authorList>
            <person name="Nakashima N."/>
            <person name="Tamura T."/>
        </authorList>
    </citation>
    <scope>NUCLEOTIDE SEQUENCE [LARGE SCALE GENOMIC DNA]</scope>
    <source>
        <strain evidence="1 2">FAN1</strain>
        <plasmid evidence="2">paof1 fan1 dna</plasmid>
    </source>
</reference>
<proteinExistence type="predicted"/>
<dbReference type="EMBL" id="AP018516">
    <property type="protein sequence ID" value="BBC81903.1"/>
    <property type="molecule type" value="Genomic_DNA"/>
</dbReference>
<dbReference type="Proteomes" id="UP000270034">
    <property type="component" value="Plasmid pAOF1"/>
</dbReference>
<gene>
    <name evidence="1" type="ORF">AcetOrient_orf00300p</name>
</gene>
<organism evidence="1 2">
    <name type="scientific">Acetobacter orientalis</name>
    <dbReference type="NCBI Taxonomy" id="146474"/>
    <lineage>
        <taxon>Bacteria</taxon>
        <taxon>Pseudomonadati</taxon>
        <taxon>Pseudomonadota</taxon>
        <taxon>Alphaproteobacteria</taxon>
        <taxon>Acetobacterales</taxon>
        <taxon>Acetobacteraceae</taxon>
        <taxon>Acetobacter</taxon>
    </lineage>
</organism>
<name>A0A2Z5ZMZ4_9PROT</name>
<keyword evidence="1" id="KW-0830">Ubiquinone</keyword>
<accession>A0A2Z5ZMZ4</accession>
<protein>
    <submittedName>
        <fullName evidence="1">NADH:ubiquinone oxidoreductase</fullName>
    </submittedName>
</protein>
<geneLocation type="plasmid" evidence="2">
    <name>paof1 fan1 dna</name>
</geneLocation>
<sequence>MYFFKKNSTMGPTLEQTFQFAGIGLEYRKDKSIVGLSRKKLLP</sequence>
<keyword evidence="1" id="KW-0614">Plasmid</keyword>
<dbReference type="AlphaFoldDB" id="A0A2Z5ZMZ4"/>